<comment type="similarity">
    <text evidence="9">Belongs to the acetylglutamate kinase family. ArgB subfamily.</text>
</comment>
<evidence type="ECO:0000256" key="8">
    <source>
        <dbReference type="ARBA" id="ARBA00048141"/>
    </source>
</evidence>
<dbReference type="HAMAP" id="MF_00082">
    <property type="entry name" value="ArgB"/>
    <property type="match status" value="1"/>
</dbReference>
<feature type="site" description="Transition state stabilizer" evidence="9">
    <location>
        <position position="219"/>
    </location>
</feature>
<sequence>MNFLVLKLGGSIAEQLPDSFYTDLVKLQANFSIYPIIVHGGGPEINEALEKNQIPVSFNQGLRVSSKEVVRTAETVLSGKVNKAIVKKIIGAGGNAFGFSGVDGKCFTAELSPESEEIGYVGNIADVNSGLIKLIAQSGSIPVISPISLDKQGTTLNVNADEAAGACAAALHADIIFVSDIPGVMNTKSRESYIYETLTEKDIDSLIASDIITGGMIPKVKSAAASLGDTGNEAVILNGYEENILISYASKEFSGTRIMKEEVLNVHP</sequence>
<dbReference type="AlphaFoldDB" id="A0A1H0AJZ7"/>
<dbReference type="GO" id="GO:0005737">
    <property type="term" value="C:cytoplasm"/>
    <property type="evidence" value="ECO:0007669"/>
    <property type="project" value="UniProtKB-SubCell"/>
</dbReference>
<feature type="binding site" evidence="9">
    <location>
        <position position="157"/>
    </location>
    <ligand>
        <name>substrate</name>
    </ligand>
</feature>
<feature type="site" description="Transition state stabilizer" evidence="9">
    <location>
        <position position="7"/>
    </location>
</feature>
<evidence type="ECO:0000256" key="5">
    <source>
        <dbReference type="ARBA" id="ARBA00022741"/>
    </source>
</evidence>
<dbReference type="PANTHER" id="PTHR23342:SF0">
    <property type="entry name" value="N-ACETYLGLUTAMATE SYNTHASE, MITOCHONDRIAL"/>
    <property type="match status" value="1"/>
</dbReference>
<dbReference type="EMBL" id="FNIL01000001">
    <property type="protein sequence ID" value="SDN33888.1"/>
    <property type="molecule type" value="Genomic_DNA"/>
</dbReference>
<keyword evidence="9" id="KW-0963">Cytoplasm</keyword>
<dbReference type="PIRSF" id="PIRSF000728">
    <property type="entry name" value="NAGK"/>
    <property type="match status" value="1"/>
</dbReference>
<evidence type="ECO:0000313" key="11">
    <source>
        <dbReference type="EMBL" id="SDN33888.1"/>
    </source>
</evidence>
<gene>
    <name evidence="9" type="primary">argB</name>
    <name evidence="11" type="ORF">SAMN04488053_101522</name>
</gene>
<name>A0A1H0AJZ7_9BACI</name>
<comment type="catalytic activity">
    <reaction evidence="8 9">
        <text>N-acetyl-L-glutamate + ATP = N-acetyl-L-glutamyl 5-phosphate + ADP</text>
        <dbReference type="Rhea" id="RHEA:14629"/>
        <dbReference type="ChEBI" id="CHEBI:30616"/>
        <dbReference type="ChEBI" id="CHEBI:44337"/>
        <dbReference type="ChEBI" id="CHEBI:57936"/>
        <dbReference type="ChEBI" id="CHEBI:456216"/>
        <dbReference type="EC" id="2.7.2.8"/>
    </reaction>
</comment>
<keyword evidence="6 9" id="KW-0418">Kinase</keyword>
<keyword evidence="12" id="KW-1185">Reference proteome</keyword>
<comment type="subcellular location">
    <subcellularLocation>
        <location evidence="9">Cytoplasm</location>
    </subcellularLocation>
</comment>
<accession>A0A1H0AJZ7</accession>
<dbReference type="Proteomes" id="UP000198778">
    <property type="component" value="Unassembled WGS sequence"/>
</dbReference>
<dbReference type="STRING" id="745820.SAMN04488053_101522"/>
<dbReference type="PANTHER" id="PTHR23342">
    <property type="entry name" value="N-ACETYLGLUTAMATE SYNTHASE"/>
    <property type="match status" value="1"/>
</dbReference>
<dbReference type="GO" id="GO:0003991">
    <property type="term" value="F:acetylglutamate kinase activity"/>
    <property type="evidence" value="ECO:0007669"/>
    <property type="project" value="UniProtKB-UniRule"/>
</dbReference>
<dbReference type="InterPro" id="IPR036393">
    <property type="entry name" value="AceGlu_kinase-like_sf"/>
</dbReference>
<evidence type="ECO:0000256" key="3">
    <source>
        <dbReference type="ARBA" id="ARBA00022605"/>
    </source>
</evidence>
<comment type="pathway">
    <text evidence="1 9">Amino-acid biosynthesis; L-arginine biosynthesis; N(2)-acetyl-L-ornithine from L-glutamate: step 2/4.</text>
</comment>
<feature type="domain" description="Aspartate/glutamate/uridylate kinase" evidence="10">
    <location>
        <begin position="3"/>
        <end position="238"/>
    </location>
</feature>
<evidence type="ECO:0000259" key="10">
    <source>
        <dbReference type="Pfam" id="PF00696"/>
    </source>
</evidence>
<dbReference type="NCBIfam" id="TIGR00761">
    <property type="entry name" value="argB"/>
    <property type="match status" value="1"/>
</dbReference>
<keyword evidence="4 9" id="KW-0808">Transferase</keyword>
<dbReference type="CDD" id="cd04238">
    <property type="entry name" value="AAK_NAGK-like"/>
    <property type="match status" value="1"/>
</dbReference>
<reference evidence="12" key="1">
    <citation type="submission" date="2016-10" db="EMBL/GenBank/DDBJ databases">
        <authorList>
            <person name="Varghese N."/>
            <person name="Submissions S."/>
        </authorList>
    </citation>
    <scope>NUCLEOTIDE SEQUENCE [LARGE SCALE GENOMIC DNA]</scope>
    <source>
        <strain evidence="12">CGMCC 1.10369</strain>
    </source>
</reference>
<evidence type="ECO:0000313" key="12">
    <source>
        <dbReference type="Proteomes" id="UP000198778"/>
    </source>
</evidence>
<comment type="function">
    <text evidence="9">Catalyzes the ATP-dependent phosphorylation of N-acetyl-L-glutamate.</text>
</comment>
<organism evidence="11 12">
    <name type="scientific">Alkalicoccus daliensis</name>
    <dbReference type="NCBI Taxonomy" id="745820"/>
    <lineage>
        <taxon>Bacteria</taxon>
        <taxon>Bacillati</taxon>
        <taxon>Bacillota</taxon>
        <taxon>Bacilli</taxon>
        <taxon>Bacillales</taxon>
        <taxon>Bacillaceae</taxon>
        <taxon>Alkalicoccus</taxon>
    </lineage>
</organism>
<dbReference type="Pfam" id="PF00696">
    <property type="entry name" value="AA_kinase"/>
    <property type="match status" value="1"/>
</dbReference>
<evidence type="ECO:0000256" key="4">
    <source>
        <dbReference type="ARBA" id="ARBA00022679"/>
    </source>
</evidence>
<dbReference type="Gene3D" id="3.40.1160.10">
    <property type="entry name" value="Acetylglutamate kinase-like"/>
    <property type="match status" value="1"/>
</dbReference>
<dbReference type="GO" id="GO:0042450">
    <property type="term" value="P:L-arginine biosynthetic process via ornithine"/>
    <property type="evidence" value="ECO:0007669"/>
    <property type="project" value="UniProtKB-UniRule"/>
</dbReference>
<protein>
    <recommendedName>
        <fullName evidence="9">Acetylglutamate kinase</fullName>
        <ecNumber evidence="9">2.7.2.8</ecNumber>
    </recommendedName>
    <alternativeName>
        <fullName evidence="9">N-acetyl-L-glutamate 5-phosphotransferase</fullName>
    </alternativeName>
    <alternativeName>
        <fullName evidence="9">NAG kinase</fullName>
        <shortName evidence="9">NAGK</shortName>
    </alternativeName>
</protein>
<keyword evidence="3 9" id="KW-0028">Amino-acid biosynthesis</keyword>
<keyword evidence="5 9" id="KW-0547">Nucleotide-binding</keyword>
<feature type="binding site" evidence="9">
    <location>
        <position position="63"/>
    </location>
    <ligand>
        <name>substrate</name>
    </ligand>
</feature>
<dbReference type="InterPro" id="IPR037528">
    <property type="entry name" value="ArgB"/>
</dbReference>
<evidence type="ECO:0000256" key="9">
    <source>
        <dbReference type="HAMAP-Rule" id="MF_00082"/>
    </source>
</evidence>
<proteinExistence type="inferred from homology"/>
<dbReference type="EC" id="2.7.2.8" evidence="9"/>
<dbReference type="UniPathway" id="UPA00068">
    <property type="reaction ID" value="UER00107"/>
</dbReference>
<dbReference type="SUPFAM" id="SSF53633">
    <property type="entry name" value="Carbamate kinase-like"/>
    <property type="match status" value="1"/>
</dbReference>
<dbReference type="InterPro" id="IPR001048">
    <property type="entry name" value="Asp/Glu/Uridylate_kinase"/>
</dbReference>
<evidence type="ECO:0000256" key="7">
    <source>
        <dbReference type="ARBA" id="ARBA00022840"/>
    </source>
</evidence>
<dbReference type="GO" id="GO:0005524">
    <property type="term" value="F:ATP binding"/>
    <property type="evidence" value="ECO:0007669"/>
    <property type="project" value="UniProtKB-UniRule"/>
</dbReference>
<feature type="binding site" evidence="9">
    <location>
        <begin position="41"/>
        <end position="42"/>
    </location>
    <ligand>
        <name>substrate</name>
    </ligand>
</feature>
<evidence type="ECO:0000256" key="6">
    <source>
        <dbReference type="ARBA" id="ARBA00022777"/>
    </source>
</evidence>
<dbReference type="RefSeq" id="WP_175444153.1">
    <property type="nucleotide sequence ID" value="NZ_FNIL01000001.1"/>
</dbReference>
<evidence type="ECO:0000256" key="1">
    <source>
        <dbReference type="ARBA" id="ARBA00004828"/>
    </source>
</evidence>
<keyword evidence="2 9" id="KW-0055">Arginine biosynthesis</keyword>
<evidence type="ECO:0000256" key="2">
    <source>
        <dbReference type="ARBA" id="ARBA00022571"/>
    </source>
</evidence>
<dbReference type="InterPro" id="IPR004662">
    <property type="entry name" value="AcgluKinase_fam"/>
</dbReference>
<keyword evidence="7 9" id="KW-0067">ATP-binding</keyword>